<gene>
    <name evidence="1" type="ORF">BCAMP_03920</name>
</gene>
<dbReference type="PANTHER" id="PTHR18901:SF38">
    <property type="entry name" value="PSEUDOURIDINE-5'-PHOSPHATASE"/>
    <property type="match status" value="1"/>
</dbReference>
<proteinExistence type="predicted"/>
<dbReference type="NCBIfam" id="TIGR01509">
    <property type="entry name" value="HAD-SF-IA-v3"/>
    <property type="match status" value="1"/>
</dbReference>
<name>W7CWK7_9LIST</name>
<dbReference type="Pfam" id="PF00702">
    <property type="entry name" value="Hydrolase"/>
    <property type="match status" value="1"/>
</dbReference>
<protein>
    <submittedName>
        <fullName evidence="1">Putative phosphatase/phosphohexomutase</fullName>
    </submittedName>
</protein>
<sequence length="141" mass="15352">MYQCYINNLDETAVLPGVRRILETLNERQIPIALGSASKNASAILTKTALLPYFNSIVDGNMVSEAKPDPEVFLKGAQLLGVEPECCLVFEDSQAGIEAANKAKMVAVCIGQTDQLQGAVTVLPDLTMFEVSQFFKHDEMV</sequence>
<dbReference type="STRING" id="1265861.BCAMP_03920"/>
<dbReference type="Gene3D" id="3.40.50.1000">
    <property type="entry name" value="HAD superfamily/HAD-like"/>
    <property type="match status" value="1"/>
</dbReference>
<dbReference type="RefSeq" id="WP_051456865.1">
    <property type="nucleotide sequence ID" value="NZ_AODH01000013.1"/>
</dbReference>
<dbReference type="SUPFAM" id="SSF56784">
    <property type="entry name" value="HAD-like"/>
    <property type="match status" value="1"/>
</dbReference>
<dbReference type="AlphaFoldDB" id="W7CWK7"/>
<dbReference type="EMBL" id="AODH01000013">
    <property type="protein sequence ID" value="EUJ41130.1"/>
    <property type="molecule type" value="Genomic_DNA"/>
</dbReference>
<dbReference type="PANTHER" id="PTHR18901">
    <property type="entry name" value="2-DEOXYGLUCOSE-6-PHOSPHATE PHOSPHATASE 2"/>
    <property type="match status" value="1"/>
</dbReference>
<dbReference type="InterPro" id="IPR006439">
    <property type="entry name" value="HAD-SF_hydro_IA"/>
</dbReference>
<evidence type="ECO:0000313" key="2">
    <source>
        <dbReference type="Proteomes" id="UP000019243"/>
    </source>
</evidence>
<accession>W7CWK7</accession>
<dbReference type="InterPro" id="IPR036412">
    <property type="entry name" value="HAD-like_sf"/>
</dbReference>
<dbReference type="PATRIC" id="fig|1265861.3.peg.768"/>
<comment type="caution">
    <text evidence="1">The sequence shown here is derived from an EMBL/GenBank/DDBJ whole genome shotgun (WGS) entry which is preliminary data.</text>
</comment>
<dbReference type="InterPro" id="IPR023214">
    <property type="entry name" value="HAD_sf"/>
</dbReference>
<reference evidence="1 2" key="1">
    <citation type="submission" date="2012-12" db="EMBL/GenBank/DDBJ databases">
        <title>Novel taxa of Listeriaceae from agricultural environments in the United States.</title>
        <authorList>
            <person name="den Bakker H.C."/>
            <person name="Allred A."/>
            <person name="Warchocki S."/>
            <person name="Wright E.M."/>
            <person name="Burrell A."/>
            <person name="Nightingale K.K."/>
            <person name="Kephart D."/>
            <person name="Wiedmann M."/>
        </authorList>
    </citation>
    <scope>NUCLEOTIDE SEQUENCE [LARGE SCALE GENOMIC DNA]</scope>
    <source>
        <strain evidence="1 2">FSL F6-1037</strain>
    </source>
</reference>
<keyword evidence="2" id="KW-1185">Reference proteome</keyword>
<evidence type="ECO:0000313" key="1">
    <source>
        <dbReference type="EMBL" id="EUJ41130.1"/>
    </source>
</evidence>
<dbReference type="Proteomes" id="UP000019243">
    <property type="component" value="Unassembled WGS sequence"/>
</dbReference>
<organism evidence="1 2">
    <name type="scientific">Brochothrix campestris FSL F6-1037</name>
    <dbReference type="NCBI Taxonomy" id="1265861"/>
    <lineage>
        <taxon>Bacteria</taxon>
        <taxon>Bacillati</taxon>
        <taxon>Bacillota</taxon>
        <taxon>Bacilli</taxon>
        <taxon>Bacillales</taxon>
        <taxon>Listeriaceae</taxon>
        <taxon>Brochothrix</taxon>
    </lineage>
</organism>